<dbReference type="PANTHER" id="PTHR35006">
    <property type="entry name" value="GLYOXALASE FAMILY PROTEIN (AFU_ORTHOLOGUE AFUA_5G14830)"/>
    <property type="match status" value="1"/>
</dbReference>
<evidence type="ECO:0000256" key="1">
    <source>
        <dbReference type="SAM" id="MobiDB-lite"/>
    </source>
</evidence>
<proteinExistence type="predicted"/>
<feature type="compositionally biased region" description="Low complexity" evidence="1">
    <location>
        <begin position="389"/>
        <end position="408"/>
    </location>
</feature>
<sequence length="549" mass="59854">MSSDGHPVIEVSHLPSAASFYAEITQPLGISYLSALPDRLNFGWVSKPVDDKPPQPHVVFSLRQSPASSAHRCLITLVANSAGAVESFYNKSVLCNEANKDHTLVHSGEESKARTRDLDGNMLEAVYSARAPHALPRRRTMEIETASTPKQAQRVLSWQHEVARSVAASGAEPSPSPAGEFGAEMVTVRDRDGEREPIRYRRVDTYPAESQFDTGRAPRLIRRETVQTDHYHIPGDEERSSGGGGGLTGMKLVGTLLGAAAGAAVAYAMVRSESPPRQSGPPRRASYGDHPVPTHSQVYYEQQAVPPSRVMERIPARSSISVEPREPQYLAQYTIAGPPPSRVNDLARIEERSHVSYRSGRSEQKSTRERSRSAHGSRHESRALTILPAQSESPHAASHAASHVSRQSQKTHRSDERRSSHHGNQDGDRQSYVSTRSHRTEKVDAKYDGGSGSGTSTTTITVVPAARDDRKSVISARNIPLPPSVVSARNIPLPQSAAQSVVSARNIPLPESVVSGSRYAASVAPSDSVSSVGSKRERERLRERMSQRW</sequence>
<dbReference type="EMBL" id="KZ679017">
    <property type="protein sequence ID" value="PSS08966.1"/>
    <property type="molecule type" value="Genomic_DNA"/>
</dbReference>
<feature type="compositionally biased region" description="Basic and acidic residues" evidence="1">
    <location>
        <begin position="412"/>
        <end position="429"/>
    </location>
</feature>
<dbReference type="OrthoDB" id="10249419at2759"/>
<protein>
    <recommendedName>
        <fullName evidence="4">VOC domain-containing protein</fullName>
    </recommendedName>
</protein>
<dbReference type="GeneID" id="36575137"/>
<dbReference type="AlphaFoldDB" id="A0A2T3ARI7"/>
<gene>
    <name evidence="2" type="ORF">M430DRAFT_37110</name>
</gene>
<evidence type="ECO:0000313" key="2">
    <source>
        <dbReference type="EMBL" id="PSS08966.1"/>
    </source>
</evidence>
<reference evidence="2 3" key="1">
    <citation type="journal article" date="2018" name="New Phytol.">
        <title>Comparative genomics and transcriptomics depict ericoid mycorrhizal fungi as versatile saprotrophs and plant mutualists.</title>
        <authorList>
            <person name="Martino E."/>
            <person name="Morin E."/>
            <person name="Grelet G.A."/>
            <person name="Kuo A."/>
            <person name="Kohler A."/>
            <person name="Daghino S."/>
            <person name="Barry K.W."/>
            <person name="Cichocki N."/>
            <person name="Clum A."/>
            <person name="Dockter R.B."/>
            <person name="Hainaut M."/>
            <person name="Kuo R.C."/>
            <person name="LaButti K."/>
            <person name="Lindahl B.D."/>
            <person name="Lindquist E.A."/>
            <person name="Lipzen A."/>
            <person name="Khouja H.R."/>
            <person name="Magnuson J."/>
            <person name="Murat C."/>
            <person name="Ohm R.A."/>
            <person name="Singer S.W."/>
            <person name="Spatafora J.W."/>
            <person name="Wang M."/>
            <person name="Veneault-Fourrey C."/>
            <person name="Henrissat B."/>
            <person name="Grigoriev I.V."/>
            <person name="Martin F.M."/>
            <person name="Perotto S."/>
        </authorList>
    </citation>
    <scope>NUCLEOTIDE SEQUENCE [LARGE SCALE GENOMIC DNA]</scope>
    <source>
        <strain evidence="2 3">ATCC 22711</strain>
    </source>
</reference>
<feature type="compositionally biased region" description="Basic and acidic residues" evidence="1">
    <location>
        <begin position="351"/>
        <end position="382"/>
    </location>
</feature>
<dbReference type="InterPro" id="IPR029068">
    <property type="entry name" value="Glyas_Bleomycin-R_OHBP_Dase"/>
</dbReference>
<feature type="compositionally biased region" description="Basic and acidic residues" evidence="1">
    <location>
        <begin position="534"/>
        <end position="549"/>
    </location>
</feature>
<dbReference type="RefSeq" id="XP_024717264.1">
    <property type="nucleotide sequence ID" value="XM_024867056.1"/>
</dbReference>
<dbReference type="STRING" id="857342.A0A2T3ARI7"/>
<feature type="compositionally biased region" description="Low complexity" evidence="1">
    <location>
        <begin position="520"/>
        <end position="533"/>
    </location>
</feature>
<evidence type="ECO:0000313" key="3">
    <source>
        <dbReference type="Proteomes" id="UP000241818"/>
    </source>
</evidence>
<name>A0A2T3ARI7_AMORE</name>
<dbReference type="Proteomes" id="UP000241818">
    <property type="component" value="Unassembled WGS sequence"/>
</dbReference>
<feature type="region of interest" description="Disordered" evidence="1">
    <location>
        <begin position="520"/>
        <end position="549"/>
    </location>
</feature>
<dbReference type="InParanoid" id="A0A2T3ARI7"/>
<feature type="compositionally biased region" description="Basic and acidic residues" evidence="1">
    <location>
        <begin position="438"/>
        <end position="447"/>
    </location>
</feature>
<evidence type="ECO:0008006" key="4">
    <source>
        <dbReference type="Google" id="ProtNLM"/>
    </source>
</evidence>
<dbReference type="Gene3D" id="3.10.180.10">
    <property type="entry name" value="2,3-Dihydroxybiphenyl 1,2-Dioxygenase, domain 1"/>
    <property type="match status" value="1"/>
</dbReference>
<feature type="region of interest" description="Disordered" evidence="1">
    <location>
        <begin position="351"/>
        <end position="458"/>
    </location>
</feature>
<keyword evidence="3" id="KW-1185">Reference proteome</keyword>
<dbReference type="PANTHER" id="PTHR35006:SF3">
    <property type="entry name" value="GLYOXALASE FAMILY PROTEIN (AFU_ORTHOLOGUE AFUA_3G06020)"/>
    <property type="match status" value="1"/>
</dbReference>
<organism evidence="2 3">
    <name type="scientific">Amorphotheca resinae ATCC 22711</name>
    <dbReference type="NCBI Taxonomy" id="857342"/>
    <lineage>
        <taxon>Eukaryota</taxon>
        <taxon>Fungi</taxon>
        <taxon>Dikarya</taxon>
        <taxon>Ascomycota</taxon>
        <taxon>Pezizomycotina</taxon>
        <taxon>Leotiomycetes</taxon>
        <taxon>Helotiales</taxon>
        <taxon>Amorphothecaceae</taxon>
        <taxon>Amorphotheca</taxon>
    </lineage>
</organism>
<accession>A0A2T3ARI7</accession>